<dbReference type="AlphaFoldDB" id="A0A8H4QLB3"/>
<sequence length="382" mass="42339">MPALQSNFYHSTDGFECSRDSFDRPISSAQHAPGVQFQNQAASAESPVYYTSPTPSNQESVFGQDHDVDVKYEHEDEGKPASLFVHAPVPGSDSPWTTNSTLWNVNHQPVFHGDGQVPQAGSPSGQVVYEQYRPRDPLNPQLGVTQAYANQAFSSYPPLMPPNHLSIHRITTISSGPQAAPVSHPAFVRPKPKYYVAHQPIPPEQQSKYTEFARHLEVMRRYEEEEKEERRALEEARALQAAASKLTLGSPGKPPSALTVDVSVSGSVGARESSAERFSPITQKKRRQTKHRLSLAATGDEKPSEDGNISSDMTTPSPSSRKLVKDLKKPVSLACIFCKERKIMCGRPPADAEDQTCNQCARRKFVCEYPKEGEKPTRRRQS</sequence>
<evidence type="ECO:0000256" key="1">
    <source>
        <dbReference type="SAM" id="MobiDB-lite"/>
    </source>
</evidence>
<name>A0A8H4QLB3_9AGAR</name>
<dbReference type="EMBL" id="JAACJL010000046">
    <property type="protein sequence ID" value="KAF4613247.1"/>
    <property type="molecule type" value="Genomic_DNA"/>
</dbReference>
<dbReference type="SMART" id="SM00066">
    <property type="entry name" value="GAL4"/>
    <property type="match status" value="1"/>
</dbReference>
<dbReference type="InterPro" id="IPR036864">
    <property type="entry name" value="Zn2-C6_fun-type_DNA-bd_sf"/>
</dbReference>
<comment type="caution">
    <text evidence="3">The sequence shown here is derived from an EMBL/GenBank/DDBJ whole genome shotgun (WGS) entry which is preliminary data.</text>
</comment>
<evidence type="ECO:0000313" key="3">
    <source>
        <dbReference type="EMBL" id="KAF4613247.1"/>
    </source>
</evidence>
<feature type="domain" description="Zn(2)-C6 fungal-type" evidence="2">
    <location>
        <begin position="334"/>
        <end position="369"/>
    </location>
</feature>
<feature type="compositionally biased region" description="Polar residues" evidence="1">
    <location>
        <begin position="307"/>
        <end position="320"/>
    </location>
</feature>
<gene>
    <name evidence="3" type="ORF">D9613_010779</name>
</gene>
<proteinExistence type="predicted"/>
<dbReference type="InterPro" id="IPR001138">
    <property type="entry name" value="Zn2Cys6_DnaBD"/>
</dbReference>
<dbReference type="PROSITE" id="PS50048">
    <property type="entry name" value="ZN2_CY6_FUNGAL_2"/>
    <property type="match status" value="1"/>
</dbReference>
<feature type="region of interest" description="Disordered" evidence="1">
    <location>
        <begin position="269"/>
        <end position="324"/>
    </location>
</feature>
<dbReference type="GO" id="GO:0008270">
    <property type="term" value="F:zinc ion binding"/>
    <property type="evidence" value="ECO:0007669"/>
    <property type="project" value="InterPro"/>
</dbReference>
<evidence type="ECO:0000313" key="4">
    <source>
        <dbReference type="Proteomes" id="UP000521872"/>
    </source>
</evidence>
<dbReference type="Proteomes" id="UP000521872">
    <property type="component" value="Unassembled WGS sequence"/>
</dbReference>
<protein>
    <recommendedName>
        <fullName evidence="2">Zn(2)-C6 fungal-type domain-containing protein</fullName>
    </recommendedName>
</protein>
<reference evidence="3 4" key="1">
    <citation type="submission" date="2019-12" db="EMBL/GenBank/DDBJ databases">
        <authorList>
            <person name="Floudas D."/>
            <person name="Bentzer J."/>
            <person name="Ahren D."/>
            <person name="Johansson T."/>
            <person name="Persson P."/>
            <person name="Tunlid A."/>
        </authorList>
    </citation>
    <scope>NUCLEOTIDE SEQUENCE [LARGE SCALE GENOMIC DNA]</scope>
    <source>
        <strain evidence="3 4">CBS 102.39</strain>
    </source>
</reference>
<accession>A0A8H4QLB3</accession>
<dbReference type="Gene3D" id="4.10.240.10">
    <property type="entry name" value="Zn(2)-C6 fungal-type DNA-binding domain"/>
    <property type="match status" value="1"/>
</dbReference>
<organism evidence="3 4">
    <name type="scientific">Agrocybe pediades</name>
    <dbReference type="NCBI Taxonomy" id="84607"/>
    <lineage>
        <taxon>Eukaryota</taxon>
        <taxon>Fungi</taxon>
        <taxon>Dikarya</taxon>
        <taxon>Basidiomycota</taxon>
        <taxon>Agaricomycotina</taxon>
        <taxon>Agaricomycetes</taxon>
        <taxon>Agaricomycetidae</taxon>
        <taxon>Agaricales</taxon>
        <taxon>Agaricineae</taxon>
        <taxon>Strophariaceae</taxon>
        <taxon>Agrocybe</taxon>
    </lineage>
</organism>
<keyword evidence="4" id="KW-1185">Reference proteome</keyword>
<dbReference type="PROSITE" id="PS00463">
    <property type="entry name" value="ZN2_CY6_FUNGAL_1"/>
    <property type="match status" value="1"/>
</dbReference>
<evidence type="ECO:0000259" key="2">
    <source>
        <dbReference type="PROSITE" id="PS50048"/>
    </source>
</evidence>
<dbReference type="GO" id="GO:0000981">
    <property type="term" value="F:DNA-binding transcription factor activity, RNA polymerase II-specific"/>
    <property type="evidence" value="ECO:0007669"/>
    <property type="project" value="InterPro"/>
</dbReference>
<feature type="compositionally biased region" description="Basic residues" evidence="1">
    <location>
        <begin position="283"/>
        <end position="293"/>
    </location>
</feature>
<dbReference type="SUPFAM" id="SSF57701">
    <property type="entry name" value="Zn2/Cys6 DNA-binding domain"/>
    <property type="match status" value="1"/>
</dbReference>
<dbReference type="CDD" id="cd00067">
    <property type="entry name" value="GAL4"/>
    <property type="match status" value="1"/>
</dbReference>